<dbReference type="NCBIfam" id="NF033540">
    <property type="entry name" value="transpos_IS701"/>
    <property type="match status" value="1"/>
</dbReference>
<comment type="caution">
    <text evidence="3">The sequence shown here is derived from an EMBL/GenBank/DDBJ whole genome shotgun (WGS) entry which is preliminary data.</text>
</comment>
<sequence>MLERALEAGVPCAWVAADSVYGADSALRQALVRRRIGYVLAVTSGQRLRPGTVSDWVEEVPADGWHRLSAGNGSKGPRLYDWAHLPFRGAPEGWNKGLLIRRRLADGDLTFYFTFAASGTPLKELVRVAGTRWTIESGFEMAKGEVGLDHYEVRSWTGWHRHITLAMLALAFLTVVRKAAIGGRGTARLGRRPSAPDRARDPHPPGGFGQPTTRPSHGWCGAVTRIHWT</sequence>
<dbReference type="InterPro" id="IPR012337">
    <property type="entry name" value="RNaseH-like_sf"/>
</dbReference>
<dbReference type="SUPFAM" id="SSF53098">
    <property type="entry name" value="Ribonuclease H-like"/>
    <property type="match status" value="1"/>
</dbReference>
<dbReference type="Proteomes" id="UP000781958">
    <property type="component" value="Unassembled WGS sequence"/>
</dbReference>
<dbReference type="Pfam" id="PF13546">
    <property type="entry name" value="DDE_5"/>
    <property type="match status" value="1"/>
</dbReference>
<dbReference type="EMBL" id="JAGINP010000023">
    <property type="protein sequence ID" value="MBP2295571.1"/>
    <property type="molecule type" value="Genomic_DNA"/>
</dbReference>
<accession>A0ABS4SSM7</accession>
<dbReference type="PANTHER" id="PTHR33627:SF1">
    <property type="entry name" value="TRANSPOSASE"/>
    <property type="match status" value="1"/>
</dbReference>
<evidence type="ECO:0000313" key="3">
    <source>
        <dbReference type="EMBL" id="MBP2295571.1"/>
    </source>
</evidence>
<reference evidence="3 4" key="1">
    <citation type="submission" date="2021-03" db="EMBL/GenBank/DDBJ databases">
        <title>Genomic Encyclopedia of Type Strains, Phase III (KMG-III): the genomes of soil and plant-associated and newly described type strains.</title>
        <authorList>
            <person name="Whitman W."/>
        </authorList>
    </citation>
    <scope>NUCLEOTIDE SEQUENCE [LARGE SCALE GENOMIC DNA]</scope>
    <source>
        <strain evidence="3 4">IMMIB AFH-6</strain>
    </source>
</reference>
<dbReference type="InterPro" id="IPR038721">
    <property type="entry name" value="IS701-like_DDE_dom"/>
</dbReference>
<dbReference type="PANTHER" id="PTHR33627">
    <property type="entry name" value="TRANSPOSASE"/>
    <property type="match status" value="1"/>
</dbReference>
<dbReference type="InterPro" id="IPR039365">
    <property type="entry name" value="IS701-like"/>
</dbReference>
<organism evidence="3 4">
    <name type="scientific">Azospirillum rugosum</name>
    <dbReference type="NCBI Taxonomy" id="416170"/>
    <lineage>
        <taxon>Bacteria</taxon>
        <taxon>Pseudomonadati</taxon>
        <taxon>Pseudomonadota</taxon>
        <taxon>Alphaproteobacteria</taxon>
        <taxon>Rhodospirillales</taxon>
        <taxon>Azospirillaceae</taxon>
        <taxon>Azospirillum</taxon>
    </lineage>
</organism>
<feature type="domain" description="Transposase IS701-like DDE" evidence="2">
    <location>
        <begin position="1"/>
        <end position="52"/>
    </location>
</feature>
<feature type="compositionally biased region" description="Basic and acidic residues" evidence="1">
    <location>
        <begin position="194"/>
        <end position="203"/>
    </location>
</feature>
<name>A0ABS4SSM7_9PROT</name>
<evidence type="ECO:0000256" key="1">
    <source>
        <dbReference type="SAM" id="MobiDB-lite"/>
    </source>
</evidence>
<feature type="region of interest" description="Disordered" evidence="1">
    <location>
        <begin position="186"/>
        <end position="220"/>
    </location>
</feature>
<proteinExistence type="predicted"/>
<keyword evidence="4" id="KW-1185">Reference proteome</keyword>
<evidence type="ECO:0000313" key="4">
    <source>
        <dbReference type="Proteomes" id="UP000781958"/>
    </source>
</evidence>
<evidence type="ECO:0000259" key="2">
    <source>
        <dbReference type="Pfam" id="PF13546"/>
    </source>
</evidence>
<gene>
    <name evidence="3" type="ORF">J2851_005382</name>
</gene>
<protein>
    <submittedName>
        <fullName evidence="3">SRSO17 transposase</fullName>
    </submittedName>
</protein>